<evidence type="ECO:0000313" key="3">
    <source>
        <dbReference type="Proteomes" id="UP000192578"/>
    </source>
</evidence>
<keyword evidence="1" id="KW-0812">Transmembrane</keyword>
<keyword evidence="3" id="KW-1185">Reference proteome</keyword>
<keyword evidence="1" id="KW-0472">Membrane</keyword>
<evidence type="ECO:0000256" key="1">
    <source>
        <dbReference type="SAM" id="Phobius"/>
    </source>
</evidence>
<evidence type="ECO:0000313" key="2">
    <source>
        <dbReference type="EMBL" id="OWA53555.1"/>
    </source>
</evidence>
<dbReference type="EMBL" id="MTYJ01000329">
    <property type="protein sequence ID" value="OWA53555.1"/>
    <property type="molecule type" value="Genomic_DNA"/>
</dbReference>
<organism evidence="2 3">
    <name type="scientific">Hypsibius exemplaris</name>
    <name type="common">Freshwater tardigrade</name>
    <dbReference type="NCBI Taxonomy" id="2072580"/>
    <lineage>
        <taxon>Eukaryota</taxon>
        <taxon>Metazoa</taxon>
        <taxon>Ecdysozoa</taxon>
        <taxon>Tardigrada</taxon>
        <taxon>Eutardigrada</taxon>
        <taxon>Parachela</taxon>
        <taxon>Hypsibioidea</taxon>
        <taxon>Hypsibiidae</taxon>
        <taxon>Hypsibius</taxon>
    </lineage>
</organism>
<feature type="transmembrane region" description="Helical" evidence="1">
    <location>
        <begin position="140"/>
        <end position="159"/>
    </location>
</feature>
<feature type="transmembrane region" description="Helical" evidence="1">
    <location>
        <begin position="44"/>
        <end position="65"/>
    </location>
</feature>
<proteinExistence type="predicted"/>
<feature type="transmembrane region" description="Helical" evidence="1">
    <location>
        <begin position="199"/>
        <end position="222"/>
    </location>
</feature>
<dbReference type="AlphaFoldDB" id="A0A9X6RN06"/>
<reference evidence="3" key="1">
    <citation type="submission" date="2017-01" db="EMBL/GenBank/DDBJ databases">
        <title>Comparative genomics of anhydrobiosis in the tardigrade Hypsibius dujardini.</title>
        <authorList>
            <person name="Yoshida Y."/>
            <person name="Koutsovoulos G."/>
            <person name="Laetsch D."/>
            <person name="Stevens L."/>
            <person name="Kumar S."/>
            <person name="Horikawa D."/>
            <person name="Ishino K."/>
            <person name="Komine S."/>
            <person name="Tomita M."/>
            <person name="Blaxter M."/>
            <person name="Arakawa K."/>
        </authorList>
    </citation>
    <scope>NUCLEOTIDE SEQUENCE [LARGE SCALE GENOMIC DNA]</scope>
    <source>
        <strain evidence="3">Z151</strain>
    </source>
</reference>
<feature type="transmembrane region" description="Helical" evidence="1">
    <location>
        <begin position="14"/>
        <end position="32"/>
    </location>
</feature>
<feature type="transmembrane region" description="Helical" evidence="1">
    <location>
        <begin position="96"/>
        <end position="113"/>
    </location>
</feature>
<sequence>MAVASLQNTSLSSLAAQTTVLRFTGFLPLYAYHSPTVQRPRRNLSTYLSTMVAICLITGTIYPITTNFMRAVYVLAFPSVQIDTNTAGLVLLMEKIPYGLISLRAFLVLILFFRKRNTFSTLALDMSMCLPSNRGFAERITVLCSWVGLLVTALFPVAWECFSVLQILITSRNTTLLSRDAYEPLPIPVVFWHHQLSVFLLRCIPFILSQQVYLTAMVLAWMASSELKRIARDIAWETAQYTGLNWC</sequence>
<dbReference type="Proteomes" id="UP000192578">
    <property type="component" value="Unassembled WGS sequence"/>
</dbReference>
<keyword evidence="1" id="KW-1133">Transmembrane helix</keyword>
<gene>
    <name evidence="2" type="ORF">BV898_17978</name>
</gene>
<name>A0A9X6RN06_HYPEX</name>
<comment type="caution">
    <text evidence="2">The sequence shown here is derived from an EMBL/GenBank/DDBJ whole genome shotgun (WGS) entry which is preliminary data.</text>
</comment>
<protein>
    <submittedName>
        <fullName evidence="2">Uncharacterized protein</fullName>
    </submittedName>
</protein>
<accession>A0A9X6RN06</accession>